<keyword evidence="4 10" id="KW-0175">Coiled coil</keyword>
<reference evidence="15 16" key="3">
    <citation type="journal article" date="2015" name="Genome Announc.">
        <title>Draft Genome Sequence of the Archiascomycetous Yeast Saitoella complicata.</title>
        <authorList>
            <person name="Yamauchi K."/>
            <person name="Kondo S."/>
            <person name="Hamamoto M."/>
            <person name="Takahashi Y."/>
            <person name="Ogura Y."/>
            <person name="Hayashi T."/>
            <person name="Nishida H."/>
        </authorList>
    </citation>
    <scope>NUCLEOTIDE SEQUENCE [LARGE SCALE GENOMIC DNA]</scope>
    <source>
        <strain evidence="15 16">NRRL Y-17804</strain>
    </source>
</reference>
<dbReference type="SMART" id="SM00242">
    <property type="entry name" value="MYSc"/>
    <property type="match status" value="1"/>
</dbReference>
<dbReference type="InterPro" id="IPR036961">
    <property type="entry name" value="Kinesin_motor_dom_sf"/>
</dbReference>
<reference evidence="15 16" key="1">
    <citation type="journal article" date="2011" name="J. Gen. Appl. Microbiol.">
        <title>Draft genome sequencing of the enigmatic yeast Saitoella complicata.</title>
        <authorList>
            <person name="Nishida H."/>
            <person name="Hamamoto M."/>
            <person name="Sugiyama J."/>
        </authorList>
    </citation>
    <scope>NUCLEOTIDE SEQUENCE [LARGE SCALE GENOMIC DNA]</scope>
    <source>
        <strain evidence="15 16">NRRL Y-17804</strain>
    </source>
</reference>
<evidence type="ECO:0000313" key="15">
    <source>
        <dbReference type="EMBL" id="GAO50356.1"/>
    </source>
</evidence>
<dbReference type="GO" id="GO:0016459">
    <property type="term" value="C:myosin complex"/>
    <property type="evidence" value="ECO:0007669"/>
    <property type="project" value="UniProtKB-KW"/>
</dbReference>
<dbReference type="SUPFAM" id="SSF52540">
    <property type="entry name" value="P-loop containing nucleoside triphosphate hydrolases"/>
    <property type="match status" value="1"/>
</dbReference>
<keyword evidence="16" id="KW-1185">Reference proteome</keyword>
<feature type="region of interest" description="Disordered" evidence="11">
    <location>
        <begin position="1494"/>
        <end position="1516"/>
    </location>
</feature>
<dbReference type="GO" id="GO:0000146">
    <property type="term" value="F:microfilament motor activity"/>
    <property type="evidence" value="ECO:0007669"/>
    <property type="project" value="TreeGrafter"/>
</dbReference>
<evidence type="ECO:0000256" key="11">
    <source>
        <dbReference type="SAM" id="MobiDB-lite"/>
    </source>
</evidence>
<feature type="coiled-coil region" evidence="10">
    <location>
        <begin position="2021"/>
        <end position="2062"/>
    </location>
</feature>
<dbReference type="SUPFAM" id="SSF90257">
    <property type="entry name" value="Myosin rod fragments"/>
    <property type="match status" value="2"/>
</dbReference>
<dbReference type="STRING" id="698492.A0A0E9NKX8"/>
<evidence type="ECO:0000256" key="10">
    <source>
        <dbReference type="SAM" id="Coils"/>
    </source>
</evidence>
<comment type="similarity">
    <text evidence="1 9">Belongs to the TRAFAC class myosin-kinesin ATPase superfamily. Myosin family.</text>
</comment>
<keyword evidence="5 9" id="KW-0518">Myosin</keyword>
<dbReference type="GO" id="GO:0051015">
    <property type="term" value="F:actin filament binding"/>
    <property type="evidence" value="ECO:0007669"/>
    <property type="project" value="InterPro"/>
</dbReference>
<dbReference type="PANTHER" id="PTHR13140">
    <property type="entry name" value="MYOSIN"/>
    <property type="match status" value="1"/>
</dbReference>
<dbReference type="InterPro" id="IPR004009">
    <property type="entry name" value="SH3_Myosin"/>
</dbReference>
<dbReference type="Gene3D" id="2.30.30.360">
    <property type="entry name" value="Myosin S1 fragment, N-terminal"/>
    <property type="match status" value="1"/>
</dbReference>
<gene>
    <name evidence="15" type="ORF">G7K_4483-t1</name>
</gene>
<proteinExistence type="inferred from homology"/>
<dbReference type="GO" id="GO:1902404">
    <property type="term" value="P:mitotic actomyosin contractile ring contraction"/>
    <property type="evidence" value="ECO:0007669"/>
    <property type="project" value="UniProtKB-ARBA"/>
</dbReference>
<feature type="coiled-coil region" evidence="10">
    <location>
        <begin position="1516"/>
        <end position="1561"/>
    </location>
</feature>
<keyword evidence="7 9" id="KW-0009">Actin-binding</keyword>
<feature type="coiled-coil region" evidence="10">
    <location>
        <begin position="2125"/>
        <end position="2272"/>
    </location>
</feature>
<evidence type="ECO:0000259" key="12">
    <source>
        <dbReference type="PROSITE" id="PS50943"/>
    </source>
</evidence>
<feature type="region of interest" description="Disordered" evidence="11">
    <location>
        <begin position="1576"/>
        <end position="1612"/>
    </location>
</feature>
<comment type="caution">
    <text evidence="15">The sequence shown here is derived from an EMBL/GenBank/DDBJ whole genome shotgun (WGS) entry which is preliminary data.</text>
</comment>
<evidence type="ECO:0000259" key="13">
    <source>
        <dbReference type="PROSITE" id="PS51456"/>
    </source>
</evidence>
<evidence type="ECO:0000256" key="7">
    <source>
        <dbReference type="ARBA" id="ARBA00023203"/>
    </source>
</evidence>
<dbReference type="InterPro" id="IPR001387">
    <property type="entry name" value="Cro/C1-type_HTH"/>
</dbReference>
<dbReference type="FunFam" id="1.20.58.530:FF:000001">
    <property type="entry name" value="Myosin heavy chain"/>
    <property type="match status" value="1"/>
</dbReference>
<dbReference type="InterPro" id="IPR055914">
    <property type="entry name" value="DUF7491"/>
</dbReference>
<dbReference type="InterPro" id="IPR008989">
    <property type="entry name" value="Myosin_S1_N"/>
</dbReference>
<name>A0A0E9NKX8_SAICN</name>
<dbReference type="PRINTS" id="PR00193">
    <property type="entry name" value="MYOSINHEAVY"/>
</dbReference>
<protein>
    <submittedName>
        <fullName evidence="15">Uncharacterized protein</fullName>
    </submittedName>
</protein>
<feature type="domain" description="Myosin motor" evidence="13">
    <location>
        <begin position="103"/>
        <end position="783"/>
    </location>
</feature>
<dbReference type="PROSITE" id="PS50943">
    <property type="entry name" value="HTH_CROC1"/>
    <property type="match status" value="1"/>
</dbReference>
<dbReference type="GO" id="GO:0016887">
    <property type="term" value="F:ATP hydrolysis activity"/>
    <property type="evidence" value="ECO:0007669"/>
    <property type="project" value="UniProtKB-ARBA"/>
</dbReference>
<dbReference type="Pfam" id="PF24319">
    <property type="entry name" value="DUF7491"/>
    <property type="match status" value="1"/>
</dbReference>
<sequence length="2304" mass="263200">MLPKLTSVSSPRKDRFRAPTSPTKTQTFKPLFIKQGSEDNGIDAAAIDLSGKKWVWVKDEAKAFVKGWVVEEEGGELHVKCLDDTDRKVNVQDVEKVNPPKFDQADDMADLTHLNEASVINNLQTRYQNDLIYTYSGLFLVAVNPYHSIPIYDQKHVQLYRNKRRGDTRPHIFATSDIAYHDMMQIHENQSILVTGESGAGKTENTKKVIQYLASIASSDGGQGTPRRLEQQILQANPILEAFGNAQTVRNNNSSRFGKFIKIEFSSDGQISGANIEWYLLEKSRVVHQTSAERNYHIFYQLLRGASSELKQTLLLDGSIDDYAYLKHSNESIAGVDDSQEFTALREAFTIMGFSEDKQLDVMKIIAAILHIGNVEVASDRSDQARLPNLAQVEKLCHILGVPVKEFTKGLLTPRVKAGREWVVQARSASQVRFSLDALAKAMYERAFGDLVETINQMTQSPADNSAFIGVLDIAGFEIFEVNSFEQLCINYTNEKLQQFFNHHMFVLEQEEYAREDIEWKFIDFGHDLQPTIDLIEKANPIGILSLLDEQCVMPKATDRTFTDQLNEMWKGSSKYTPGRFQHEQGFTLTHYAADVEYRTDGWLEKNKDPLNENITQLLAASHEKHVAYLFHDYAVDTKTERSSRVKKGIFRTVAQRHKEQLTTLMNQLNSTQPHFVRCIVPNHEKKPRVFSGPLVLDQLRCNGVLEGIRIARTGFPNRLPFAEFRQRYEVLTPGLPKGFIDGRKAAQLMLEKLDIDEASFRIGLTKVFFRAGVLAQLEELRDALLHDIMSRFQATSRGYMVRRMTRKRLYRQDATKLIQRNMMIYLELQQSPWWQLHMKMKPLLNATRTDEALKKKEAALAELESRVREEENQRRVLEEQRRSAEAERKRIEELLQKERALMLDKEELYKRAQDRLSDLEEQLAEEQRDGEVMEEQIENLMNQKKEIENKLESYKARWDEARALIMKLESEKSELIEKVQKLETSIAELQSVEEKQNSESAKIQSEITYLQSLLKRKEREADDAKSRYEQSLSDLQARVSDLTGKHSAAAQKARNLESENKEIQEQLANLSATATGYESIVRQKEADLAVMRQDLQKSKAETGSSSRDRDAMKAQIADMTAALEKLRGEVKNHNFLKAKLEEEATRAKVQLEAKNSTEAELSEKSKLIDTELAELKAHLASLHDELTDERNAKAELLTKHAIELKELEGRYQAALADKNAVQEQLKAERVALSEMRTLQGQADKKRAVVLEELKQVQARLTEVERSRSALEASQMKHQRLVSEATGQKNALQAKLDDLLDEHSTLTSEINALRAEVEMYQEDASNNDLIKKRANDEVTVLKERLAAEQNARRNSEKELSAKASEAAKAASRENADVIASFKQQKASVDTEMKRLQQKNADLSETMRKLDQQRQNVTLEIEDLTVQLNRERQTAREGEKKVSTLEKQVAEMNAIIEEQRQHRELSLANIQELQAALDLAKADLNDKTNDLLEIRQSLPGSQESASTTRTKSTSTKVAEMTRKLEEAQAAVQHAEQRRLTAAQQLADNRKRFSDELRNQDKQYSASRQALLSELANASGRSNKKSPAKPMVSYPGHAIDRTAKGPSSRDGDSRGQMRVEFDALQDSSERSRQAYEDAALRFNRRLQDLEGDIESLEARLDLSDVQKRELKKHLATLPKEGDGAIVVSAIRRLELENARLHEILDESAKSSASEDKDSSALNFRDLHNKSVEELQETFTALAKSREAFAAAQKKTAAELKRAQDEVRALQAARDGLQTSLANVRSEQKEVSQHDAVDRQAVLRELNELALRLENEESRNSELSADLDRHKKRADDFFGRLEEADSTVRKAIKSEAFAKEQWHNAEEALNTVQAERKLAEDAVVDLQKQVRELEARIEDGAAESFDVQLVRQRLEQEIEDHRRVHAQEVEDRDRQAEQTKKKYQRELSTLAEELESERSRIVALRAENRELRTHADEIQSRWDEDVINRNSWAHEKTRVETKVAELTKSLEDTAAAHREVQGNVINLLSEIRNLRSTLDEAESERFELQKEKRNLEHRLHDATTRLDSLAEGNSSARDAALRDKELIELRADISEQKDMASTAVDRMRKAEALAAQAFKDKESEREANVQLHKDLASLDKTVKELQLRLVDYETRPSTSGSGDARSLQSRVQELEKQLQEHEKYRNEHAKTVRNTDRTIRDLQFQLSRSDKAKSQIESEVSQQEKRIQYLTNDIQDLHTSENNAQLRAARAEREAREQHERCLRLERELERYKSRQESGTGLSPRRAVTLLGRSPTLRTLVEDANTQ</sequence>
<feature type="coiled-coil region" evidence="10">
    <location>
        <begin position="1750"/>
        <end position="1830"/>
    </location>
</feature>
<dbReference type="Gene3D" id="1.10.287.1490">
    <property type="match status" value="1"/>
</dbReference>
<feature type="compositionally biased region" description="Low complexity" evidence="11">
    <location>
        <begin position="1503"/>
        <end position="1515"/>
    </location>
</feature>
<evidence type="ECO:0000256" key="6">
    <source>
        <dbReference type="ARBA" id="ARBA00023175"/>
    </source>
</evidence>
<evidence type="ECO:0000256" key="1">
    <source>
        <dbReference type="ARBA" id="ARBA00008314"/>
    </source>
</evidence>
<dbReference type="Gene3D" id="1.20.58.530">
    <property type="match status" value="1"/>
</dbReference>
<dbReference type="Gene3D" id="3.30.70.1590">
    <property type="match status" value="1"/>
</dbReference>
<dbReference type="InterPro" id="IPR001609">
    <property type="entry name" value="Myosin_head_motor_dom-like"/>
</dbReference>
<evidence type="ECO:0000256" key="8">
    <source>
        <dbReference type="ARBA" id="ARBA00064372"/>
    </source>
</evidence>
<reference evidence="15 16" key="2">
    <citation type="journal article" date="2014" name="J. Gen. Appl. Microbiol.">
        <title>The early diverging ascomycetous budding yeast Saitoella complicata has three histone deacetylases belonging to the Clr6, Hos2, and Rpd3 lineages.</title>
        <authorList>
            <person name="Nishida H."/>
            <person name="Matsumoto T."/>
            <person name="Kondo S."/>
            <person name="Hamamoto M."/>
            <person name="Yoshikawa H."/>
        </authorList>
    </citation>
    <scope>NUCLEOTIDE SEQUENCE [LARGE SCALE GENOMIC DNA]</scope>
    <source>
        <strain evidence="15 16">NRRL Y-17804</strain>
    </source>
</reference>
<feature type="coiled-coil region" evidence="10">
    <location>
        <begin position="1630"/>
        <end position="1671"/>
    </location>
</feature>
<evidence type="ECO:0000256" key="3">
    <source>
        <dbReference type="ARBA" id="ARBA00022840"/>
    </source>
</evidence>
<dbReference type="Proteomes" id="UP000033140">
    <property type="component" value="Unassembled WGS sequence"/>
</dbReference>
<dbReference type="EMBL" id="BACD03000032">
    <property type="protein sequence ID" value="GAO50356.1"/>
    <property type="molecule type" value="Genomic_DNA"/>
</dbReference>
<dbReference type="GO" id="GO:0005524">
    <property type="term" value="F:ATP binding"/>
    <property type="evidence" value="ECO:0007669"/>
    <property type="project" value="UniProtKB-UniRule"/>
</dbReference>
<evidence type="ECO:0000256" key="4">
    <source>
        <dbReference type="ARBA" id="ARBA00023054"/>
    </source>
</evidence>
<organism evidence="15 16">
    <name type="scientific">Saitoella complicata (strain BCRC 22490 / CBS 7301 / JCM 7358 / NBRC 10748 / NRRL Y-17804)</name>
    <dbReference type="NCBI Taxonomy" id="698492"/>
    <lineage>
        <taxon>Eukaryota</taxon>
        <taxon>Fungi</taxon>
        <taxon>Dikarya</taxon>
        <taxon>Ascomycota</taxon>
        <taxon>Taphrinomycotina</taxon>
        <taxon>Taphrinomycotina incertae sedis</taxon>
        <taxon>Saitoella</taxon>
    </lineage>
</organism>
<evidence type="ECO:0000259" key="14">
    <source>
        <dbReference type="PROSITE" id="PS51844"/>
    </source>
</evidence>
<dbReference type="PROSITE" id="PS51456">
    <property type="entry name" value="MYOSIN_MOTOR"/>
    <property type="match status" value="1"/>
</dbReference>
<feature type="region of interest" description="Actin-binding" evidence="9">
    <location>
        <begin position="662"/>
        <end position="684"/>
    </location>
</feature>
<dbReference type="FunFam" id="1.10.10.820:FF:000001">
    <property type="entry name" value="Myosin heavy chain"/>
    <property type="match status" value="1"/>
</dbReference>
<dbReference type="GO" id="GO:0120104">
    <property type="term" value="C:mitotic actomyosin contractile ring, proximal layer"/>
    <property type="evidence" value="ECO:0007669"/>
    <property type="project" value="UniProtKB-ARBA"/>
</dbReference>
<dbReference type="GO" id="GO:1903475">
    <property type="term" value="P:mitotic actomyosin contractile ring assembly"/>
    <property type="evidence" value="ECO:0007669"/>
    <property type="project" value="UniProtKB-ARBA"/>
</dbReference>
<comment type="subunit">
    <text evidence="8">Binds to cdc4 and rlc1.</text>
</comment>
<dbReference type="Gene3D" id="1.20.120.720">
    <property type="entry name" value="Myosin VI head, motor domain, U50 subdomain"/>
    <property type="match status" value="1"/>
</dbReference>
<keyword evidence="6 9" id="KW-0505">Motor protein</keyword>
<feature type="compositionally biased region" description="Basic and acidic residues" evidence="11">
    <location>
        <begin position="1596"/>
        <end position="1612"/>
    </location>
</feature>
<dbReference type="GO" id="GO:0007015">
    <property type="term" value="P:actin filament organization"/>
    <property type="evidence" value="ECO:0007669"/>
    <property type="project" value="TreeGrafter"/>
</dbReference>
<feature type="binding site" evidence="9">
    <location>
        <begin position="196"/>
        <end position="203"/>
    </location>
    <ligand>
        <name>ATP</name>
        <dbReference type="ChEBI" id="CHEBI:30616"/>
    </ligand>
</feature>
<feature type="coiled-coil region" evidence="10">
    <location>
        <begin position="847"/>
        <end position="1489"/>
    </location>
</feature>
<dbReference type="Pfam" id="PF02736">
    <property type="entry name" value="Myosin_N"/>
    <property type="match status" value="1"/>
</dbReference>
<dbReference type="Gene3D" id="1.10.10.820">
    <property type="match status" value="1"/>
</dbReference>
<dbReference type="PROSITE" id="PS51844">
    <property type="entry name" value="SH3_LIKE"/>
    <property type="match status" value="1"/>
</dbReference>
<evidence type="ECO:0000256" key="9">
    <source>
        <dbReference type="PROSITE-ProRule" id="PRU00782"/>
    </source>
</evidence>
<keyword evidence="3 9" id="KW-0067">ATP-binding</keyword>
<dbReference type="Pfam" id="PF00063">
    <property type="entry name" value="Myosin_head"/>
    <property type="match status" value="1"/>
</dbReference>
<dbReference type="GO" id="GO:0016020">
    <property type="term" value="C:membrane"/>
    <property type="evidence" value="ECO:0007669"/>
    <property type="project" value="TreeGrafter"/>
</dbReference>
<keyword evidence="2 9" id="KW-0547">Nucleotide-binding</keyword>
<feature type="domain" description="HTH cro/C1-type" evidence="12">
    <location>
        <begin position="386"/>
        <end position="407"/>
    </location>
</feature>
<evidence type="ECO:0000256" key="2">
    <source>
        <dbReference type="ARBA" id="ARBA00022741"/>
    </source>
</evidence>
<evidence type="ECO:0000256" key="5">
    <source>
        <dbReference type="ARBA" id="ARBA00023123"/>
    </source>
</evidence>
<accession>A0A0E9NKX8</accession>
<dbReference type="InterPro" id="IPR027417">
    <property type="entry name" value="P-loop_NTPase"/>
</dbReference>
<dbReference type="CDD" id="cd01377">
    <property type="entry name" value="MYSc_class_II"/>
    <property type="match status" value="1"/>
</dbReference>
<feature type="coiled-coil region" evidence="10">
    <location>
        <begin position="1866"/>
        <end position="1978"/>
    </location>
</feature>
<feature type="compositionally biased region" description="Polar residues" evidence="11">
    <location>
        <begin position="1"/>
        <end position="10"/>
    </location>
</feature>
<feature type="region of interest" description="Disordered" evidence="11">
    <location>
        <begin position="1"/>
        <end position="24"/>
    </location>
</feature>
<dbReference type="Gene3D" id="4.10.270.10">
    <property type="entry name" value="Myosin, subunit A"/>
    <property type="match status" value="1"/>
</dbReference>
<dbReference type="FunFam" id="3.40.850.10:FF:000101">
    <property type="entry name" value="Slow myosin heavy chain 2"/>
    <property type="match status" value="1"/>
</dbReference>
<dbReference type="OMA" id="DVRFLHK"/>
<dbReference type="Gene3D" id="1.20.5.340">
    <property type="match status" value="1"/>
</dbReference>
<evidence type="ECO:0000313" key="16">
    <source>
        <dbReference type="Proteomes" id="UP000033140"/>
    </source>
</evidence>
<dbReference type="PANTHER" id="PTHR13140:SF857">
    <property type="entry name" value="MYOSIN-11"/>
    <property type="match status" value="1"/>
</dbReference>
<dbReference type="Gene3D" id="3.40.850.10">
    <property type="entry name" value="Kinesin motor domain"/>
    <property type="match status" value="1"/>
</dbReference>
<dbReference type="PROSITE" id="PS50096">
    <property type="entry name" value="IQ"/>
    <property type="match status" value="1"/>
</dbReference>
<dbReference type="GO" id="GO:0031097">
    <property type="term" value="C:medial cortex"/>
    <property type="evidence" value="ECO:0007669"/>
    <property type="project" value="UniProtKB-ARBA"/>
</dbReference>
<feature type="domain" description="Myosin N-terminal SH3-like" evidence="14">
    <location>
        <begin position="50"/>
        <end position="99"/>
    </location>
</feature>